<feature type="domain" description="Outer membrane protein beta-barrel" evidence="3">
    <location>
        <begin position="11"/>
        <end position="158"/>
    </location>
</feature>
<accession>A0ABW1ZCD7</accession>
<gene>
    <name evidence="4" type="ORF">ACFQBQ_14675</name>
</gene>
<proteinExistence type="predicted"/>
<dbReference type="EMBL" id="JBHSWI010000001">
    <property type="protein sequence ID" value="MFC6646806.1"/>
    <property type="molecule type" value="Genomic_DNA"/>
</dbReference>
<reference evidence="5" key="1">
    <citation type="journal article" date="2019" name="Int. J. Syst. Evol. Microbiol.">
        <title>The Global Catalogue of Microorganisms (GCM) 10K type strain sequencing project: providing services to taxonomists for standard genome sequencing and annotation.</title>
        <authorList>
            <consortium name="The Broad Institute Genomics Platform"/>
            <consortium name="The Broad Institute Genome Sequencing Center for Infectious Disease"/>
            <person name="Wu L."/>
            <person name="Ma J."/>
        </authorList>
    </citation>
    <scope>NUCLEOTIDE SEQUENCE [LARGE SCALE GENOMIC DNA]</scope>
    <source>
        <strain evidence="5">CGMCC 1.16026</strain>
    </source>
</reference>
<dbReference type="Gene3D" id="2.40.160.20">
    <property type="match status" value="1"/>
</dbReference>
<evidence type="ECO:0000313" key="4">
    <source>
        <dbReference type="EMBL" id="MFC6646806.1"/>
    </source>
</evidence>
<evidence type="ECO:0000256" key="1">
    <source>
        <dbReference type="ARBA" id="ARBA00022729"/>
    </source>
</evidence>
<evidence type="ECO:0000259" key="3">
    <source>
        <dbReference type="Pfam" id="PF13505"/>
    </source>
</evidence>
<evidence type="ECO:0000313" key="5">
    <source>
        <dbReference type="Proteomes" id="UP001596391"/>
    </source>
</evidence>
<dbReference type="RefSeq" id="WP_263370451.1">
    <property type="nucleotide sequence ID" value="NZ_JAGSYD010000001.1"/>
</dbReference>
<dbReference type="Proteomes" id="UP001596391">
    <property type="component" value="Unassembled WGS sequence"/>
</dbReference>
<keyword evidence="1 2" id="KW-0732">Signal</keyword>
<name>A0ABW1ZCD7_9BACT</name>
<protein>
    <submittedName>
        <fullName evidence="4">Outer membrane beta-barrel protein</fullName>
    </submittedName>
</protein>
<dbReference type="SUPFAM" id="SSF56925">
    <property type="entry name" value="OMPA-like"/>
    <property type="match status" value="1"/>
</dbReference>
<evidence type="ECO:0000256" key="2">
    <source>
        <dbReference type="SAM" id="SignalP"/>
    </source>
</evidence>
<feature type="chain" id="PRO_5046950782" evidence="2">
    <location>
        <begin position="26"/>
        <end position="198"/>
    </location>
</feature>
<dbReference type="Pfam" id="PF13505">
    <property type="entry name" value="OMP_b-brl"/>
    <property type="match status" value="1"/>
</dbReference>
<comment type="caution">
    <text evidence="4">The sequence shown here is derived from an EMBL/GenBank/DDBJ whole genome shotgun (WGS) entry which is preliminary data.</text>
</comment>
<dbReference type="InterPro" id="IPR027385">
    <property type="entry name" value="Beta-barrel_OMP"/>
</dbReference>
<dbReference type="InterPro" id="IPR011250">
    <property type="entry name" value="OMP/PagP_B-barrel"/>
</dbReference>
<feature type="signal peptide" evidence="2">
    <location>
        <begin position="1"/>
        <end position="25"/>
    </location>
</feature>
<keyword evidence="5" id="KW-1185">Reference proteome</keyword>
<sequence length="198" mass="21225">MKLRHLLPAMALALASLFASTTSHAQVGLYLNPVATHVHIGTADSGVFSFLGDNTTSRWFGGVDFGGYYDFFHAEKFDAGVDLRESILHGNNAALNEFSVAARIAGKPVRYGIRPYGQLGIGAGSTHAPHSTITTTKITWAVTGGLDYPIAKHVDFRAIELSYGTLQTMSSQIERANTSIPSASLFTLSSGLVFRFGK</sequence>
<organism evidence="4 5">
    <name type="scientific">Granulicella cerasi</name>
    <dbReference type="NCBI Taxonomy" id="741063"/>
    <lineage>
        <taxon>Bacteria</taxon>
        <taxon>Pseudomonadati</taxon>
        <taxon>Acidobacteriota</taxon>
        <taxon>Terriglobia</taxon>
        <taxon>Terriglobales</taxon>
        <taxon>Acidobacteriaceae</taxon>
        <taxon>Granulicella</taxon>
    </lineage>
</organism>